<comment type="similarity">
    <text evidence="1">Belongs to the ARG7 family.</text>
</comment>
<feature type="region of interest" description="Disordered" evidence="2">
    <location>
        <begin position="17"/>
        <end position="46"/>
    </location>
</feature>
<dbReference type="InterPro" id="IPR003676">
    <property type="entry name" value="SAUR_fam"/>
</dbReference>
<dbReference type="AlphaFoldDB" id="A0AAE1MUN8"/>
<dbReference type="EMBL" id="JAWXYG010000004">
    <property type="protein sequence ID" value="KAK4275126.1"/>
    <property type="molecule type" value="Genomic_DNA"/>
</dbReference>
<name>A0AAE1MUN8_9FABA</name>
<dbReference type="PANTHER" id="PTHR31374">
    <property type="entry name" value="AUXIN-INDUCED PROTEIN-LIKE-RELATED"/>
    <property type="match status" value="1"/>
</dbReference>
<accession>A0AAE1MUN8</accession>
<protein>
    <recommendedName>
        <fullName evidence="5">Small auxin up regulated protein</fullName>
    </recommendedName>
</protein>
<evidence type="ECO:0000256" key="2">
    <source>
        <dbReference type="SAM" id="MobiDB-lite"/>
    </source>
</evidence>
<sequence length="115" mass="13469">MPSLRSMCREKLGLGKTRRVGSERTVMKWSNKMKTKKEEEEEKDFPTDVPEGHFVVYVGEKRSRYIVPITFLRNHEFQTLLHEAAQEFGFCHQNGLTIPCQKHVFESLVTKLLRS</sequence>
<dbReference type="PANTHER" id="PTHR31374:SF44">
    <property type="entry name" value="PROTEIN SMALL AUXIN UP-REGULATED RNA 51"/>
    <property type="match status" value="1"/>
</dbReference>
<comment type="caution">
    <text evidence="3">The sequence shown here is derived from an EMBL/GenBank/DDBJ whole genome shotgun (WGS) entry which is preliminary data.</text>
</comment>
<dbReference type="GO" id="GO:0009733">
    <property type="term" value="P:response to auxin"/>
    <property type="evidence" value="ECO:0007669"/>
    <property type="project" value="InterPro"/>
</dbReference>
<organism evidence="3 4">
    <name type="scientific">Acacia crassicarpa</name>
    <name type="common">northern wattle</name>
    <dbReference type="NCBI Taxonomy" id="499986"/>
    <lineage>
        <taxon>Eukaryota</taxon>
        <taxon>Viridiplantae</taxon>
        <taxon>Streptophyta</taxon>
        <taxon>Embryophyta</taxon>
        <taxon>Tracheophyta</taxon>
        <taxon>Spermatophyta</taxon>
        <taxon>Magnoliopsida</taxon>
        <taxon>eudicotyledons</taxon>
        <taxon>Gunneridae</taxon>
        <taxon>Pentapetalae</taxon>
        <taxon>rosids</taxon>
        <taxon>fabids</taxon>
        <taxon>Fabales</taxon>
        <taxon>Fabaceae</taxon>
        <taxon>Caesalpinioideae</taxon>
        <taxon>mimosoid clade</taxon>
        <taxon>Acacieae</taxon>
        <taxon>Acacia</taxon>
    </lineage>
</organism>
<evidence type="ECO:0008006" key="5">
    <source>
        <dbReference type="Google" id="ProtNLM"/>
    </source>
</evidence>
<gene>
    <name evidence="3" type="ORF">QN277_018261</name>
</gene>
<keyword evidence="4" id="KW-1185">Reference proteome</keyword>
<dbReference type="Proteomes" id="UP001293593">
    <property type="component" value="Unassembled WGS sequence"/>
</dbReference>
<evidence type="ECO:0000256" key="1">
    <source>
        <dbReference type="ARBA" id="ARBA00006974"/>
    </source>
</evidence>
<proteinExistence type="inferred from homology"/>
<reference evidence="3" key="1">
    <citation type="submission" date="2023-10" db="EMBL/GenBank/DDBJ databases">
        <title>Chromosome-level genome of the transformable northern wattle, Acacia crassicarpa.</title>
        <authorList>
            <person name="Massaro I."/>
            <person name="Sinha N.R."/>
            <person name="Poethig S."/>
            <person name="Leichty A.R."/>
        </authorList>
    </citation>
    <scope>NUCLEOTIDE SEQUENCE</scope>
    <source>
        <strain evidence="3">Acra3RX</strain>
        <tissue evidence="3">Leaf</tissue>
    </source>
</reference>
<dbReference type="Pfam" id="PF02519">
    <property type="entry name" value="Auxin_inducible"/>
    <property type="match status" value="1"/>
</dbReference>
<evidence type="ECO:0000313" key="4">
    <source>
        <dbReference type="Proteomes" id="UP001293593"/>
    </source>
</evidence>
<evidence type="ECO:0000313" key="3">
    <source>
        <dbReference type="EMBL" id="KAK4275126.1"/>
    </source>
</evidence>